<dbReference type="PANTHER" id="PTHR30469">
    <property type="entry name" value="MULTIDRUG RESISTANCE PROTEIN MDTA"/>
    <property type="match status" value="1"/>
</dbReference>
<evidence type="ECO:0000313" key="5">
    <source>
        <dbReference type="Proteomes" id="UP001218788"/>
    </source>
</evidence>
<sequence length="392" mass="43716">MKKILVIAVIVAALLVPIIQKKFAIQQSTDVDSATLSRQTIKSSIIASGNFVYEKEVNLTSELIGVVKRLHVQEGQNVIEEQLLIEIDDRAYKSIVEENISSVKQYEILIEKQKIILANLNGQWLRKKEMLYQNVVSEEQYEEIYYKLKVAEIDLNESKEQIKQAKARLKFSQEQLSKTKIRSPISGKITNLTIKEGETAISGTTNIAGSSLMVISDTSTLIAEIKADEADFSKIRLGQGVDIVSVAYPDSVIEGTVKFISNTAKLYGRRQNISFKVNIQFAAPEAVTLRSGMSCRVEIYSQMENSVLAVPINAVQISENLGTGENVERFVYVIKNKVAERVVIKTGIADDKFQHVTSGLEENSVIVIGPNSVFKQFKGKEQIDVNILEIEL</sequence>
<dbReference type="NCBIfam" id="TIGR01730">
    <property type="entry name" value="RND_mfp"/>
    <property type="match status" value="1"/>
</dbReference>
<comment type="similarity">
    <text evidence="1">Belongs to the membrane fusion protein (MFP) (TC 8.A.1) family.</text>
</comment>
<proteinExistence type="inferred from homology"/>
<protein>
    <submittedName>
        <fullName evidence="4">Efflux RND transporter periplasmic adaptor subunit</fullName>
    </submittedName>
</protein>
<evidence type="ECO:0000256" key="1">
    <source>
        <dbReference type="ARBA" id="ARBA00009477"/>
    </source>
</evidence>
<evidence type="ECO:0000259" key="3">
    <source>
        <dbReference type="Pfam" id="PF25917"/>
    </source>
</evidence>
<dbReference type="InterPro" id="IPR058625">
    <property type="entry name" value="MdtA-like_BSH"/>
</dbReference>
<accession>A0ABT5L8P6</accession>
<feature type="domain" description="Multidrug resistance protein MdtA-like barrel-sandwich hybrid" evidence="3">
    <location>
        <begin position="56"/>
        <end position="206"/>
    </location>
</feature>
<keyword evidence="5" id="KW-1185">Reference proteome</keyword>
<name>A0ABT5L8P6_9ALTE</name>
<feature type="coiled-coil region" evidence="2">
    <location>
        <begin position="148"/>
        <end position="182"/>
    </location>
</feature>
<dbReference type="InterPro" id="IPR006143">
    <property type="entry name" value="RND_pump_MFP"/>
</dbReference>
<evidence type="ECO:0000313" key="4">
    <source>
        <dbReference type="EMBL" id="MDC8832899.1"/>
    </source>
</evidence>
<dbReference type="Gene3D" id="2.40.50.100">
    <property type="match status" value="1"/>
</dbReference>
<organism evidence="4 5">
    <name type="scientific">Alteromonas gilva</name>
    <dbReference type="NCBI Taxonomy" id="2987522"/>
    <lineage>
        <taxon>Bacteria</taxon>
        <taxon>Pseudomonadati</taxon>
        <taxon>Pseudomonadota</taxon>
        <taxon>Gammaproteobacteria</taxon>
        <taxon>Alteromonadales</taxon>
        <taxon>Alteromonadaceae</taxon>
        <taxon>Alteromonas/Salinimonas group</taxon>
        <taxon>Alteromonas</taxon>
    </lineage>
</organism>
<dbReference type="Gene3D" id="2.40.30.170">
    <property type="match status" value="1"/>
</dbReference>
<gene>
    <name evidence="4" type="ORF">OIK42_19270</name>
</gene>
<comment type="caution">
    <text evidence="4">The sequence shown here is derived from an EMBL/GenBank/DDBJ whole genome shotgun (WGS) entry which is preliminary data.</text>
</comment>
<dbReference type="Proteomes" id="UP001218788">
    <property type="component" value="Unassembled WGS sequence"/>
</dbReference>
<evidence type="ECO:0000256" key="2">
    <source>
        <dbReference type="SAM" id="Coils"/>
    </source>
</evidence>
<dbReference type="RefSeq" id="WP_273642796.1">
    <property type="nucleotide sequence ID" value="NZ_JAQQXP010000004.1"/>
</dbReference>
<dbReference type="SUPFAM" id="SSF111369">
    <property type="entry name" value="HlyD-like secretion proteins"/>
    <property type="match status" value="1"/>
</dbReference>
<dbReference type="Pfam" id="PF25917">
    <property type="entry name" value="BSH_RND"/>
    <property type="match status" value="1"/>
</dbReference>
<dbReference type="EMBL" id="JAQQXP010000004">
    <property type="protein sequence ID" value="MDC8832899.1"/>
    <property type="molecule type" value="Genomic_DNA"/>
</dbReference>
<dbReference type="PANTHER" id="PTHR30469:SF15">
    <property type="entry name" value="HLYD FAMILY OF SECRETION PROTEINS"/>
    <property type="match status" value="1"/>
</dbReference>
<keyword evidence="2" id="KW-0175">Coiled coil</keyword>
<dbReference type="Gene3D" id="1.10.287.470">
    <property type="entry name" value="Helix hairpin bin"/>
    <property type="match status" value="1"/>
</dbReference>
<dbReference type="Gene3D" id="2.40.420.20">
    <property type="match status" value="1"/>
</dbReference>
<reference evidence="4 5" key="1">
    <citation type="submission" date="2022-10" db="EMBL/GenBank/DDBJ databases">
        <title>Alteromonas sp. chi3 Genome sequencing.</title>
        <authorList>
            <person name="Park S."/>
        </authorList>
    </citation>
    <scope>NUCLEOTIDE SEQUENCE [LARGE SCALE GENOMIC DNA]</scope>
    <source>
        <strain evidence="5">chi3</strain>
    </source>
</reference>